<evidence type="ECO:0000256" key="1">
    <source>
        <dbReference type="SAM" id="MobiDB-lite"/>
    </source>
</evidence>
<accession>A0A183PAG3</accession>
<feature type="region of interest" description="Disordered" evidence="1">
    <location>
        <begin position="49"/>
        <end position="75"/>
    </location>
</feature>
<evidence type="ECO:0000313" key="3">
    <source>
        <dbReference type="Proteomes" id="UP000269396"/>
    </source>
</evidence>
<dbReference type="AlphaFoldDB" id="A0A183PAG3"/>
<gene>
    <name evidence="2" type="ORF">SMTD_LOCUS11349</name>
</gene>
<keyword evidence="3" id="KW-1185">Reference proteome</keyword>
<proteinExistence type="predicted"/>
<reference evidence="2 3" key="1">
    <citation type="submission" date="2018-11" db="EMBL/GenBank/DDBJ databases">
        <authorList>
            <consortium name="Pathogen Informatics"/>
        </authorList>
    </citation>
    <scope>NUCLEOTIDE SEQUENCE [LARGE SCALE GENOMIC DNA]</scope>
    <source>
        <strain>Denwood</strain>
        <strain evidence="3">Zambia</strain>
    </source>
</reference>
<evidence type="ECO:0000313" key="2">
    <source>
        <dbReference type="EMBL" id="VDP57861.1"/>
    </source>
</evidence>
<name>A0A183PAG3_9TREM</name>
<protein>
    <submittedName>
        <fullName evidence="2">Uncharacterized protein</fullName>
    </submittedName>
</protein>
<feature type="compositionally biased region" description="Basic and acidic residues" evidence="1">
    <location>
        <begin position="49"/>
        <end position="61"/>
    </location>
</feature>
<dbReference type="Proteomes" id="UP000269396">
    <property type="component" value="Unassembled WGS sequence"/>
</dbReference>
<organism evidence="2 3">
    <name type="scientific">Schistosoma mattheei</name>
    <dbReference type="NCBI Taxonomy" id="31246"/>
    <lineage>
        <taxon>Eukaryota</taxon>
        <taxon>Metazoa</taxon>
        <taxon>Spiralia</taxon>
        <taxon>Lophotrochozoa</taxon>
        <taxon>Platyhelminthes</taxon>
        <taxon>Trematoda</taxon>
        <taxon>Digenea</taxon>
        <taxon>Strigeidida</taxon>
        <taxon>Schistosomatoidea</taxon>
        <taxon>Schistosomatidae</taxon>
        <taxon>Schistosoma</taxon>
    </lineage>
</organism>
<sequence length="75" mass="8672">MDKIQNTNTVINNSRTRTQKIKVQAECSEANKQVKKSIRAGKWKYLEEPTKTAEKAAREGNMKQPYDNEETTKEI</sequence>
<dbReference type="EMBL" id="UZAL01031379">
    <property type="protein sequence ID" value="VDP57861.1"/>
    <property type="molecule type" value="Genomic_DNA"/>
</dbReference>